<feature type="transmembrane region" description="Helical" evidence="7">
    <location>
        <begin position="190"/>
        <end position="215"/>
    </location>
</feature>
<dbReference type="PANTHER" id="PTHR43255">
    <property type="entry name" value="IRON-SULFUR-BINDING OXIDOREDUCTASE FADF-RELATED-RELATED"/>
    <property type="match status" value="1"/>
</dbReference>
<keyword evidence="7" id="KW-0472">Membrane</keyword>
<evidence type="ECO:0000256" key="3">
    <source>
        <dbReference type="ARBA" id="ARBA00022723"/>
    </source>
</evidence>
<dbReference type="GO" id="GO:0046872">
    <property type="term" value="F:metal ion binding"/>
    <property type="evidence" value="ECO:0007669"/>
    <property type="project" value="UniProtKB-KW"/>
</dbReference>
<dbReference type="InterPro" id="IPR004017">
    <property type="entry name" value="Cys_rich_dom"/>
</dbReference>
<dbReference type="Gene3D" id="1.20.950.20">
    <property type="entry name" value="Transmembrane di-heme cytochromes, Chain C"/>
    <property type="match status" value="1"/>
</dbReference>
<dbReference type="PROSITE" id="PS51379">
    <property type="entry name" value="4FE4S_FER_2"/>
    <property type="match status" value="2"/>
</dbReference>
<feature type="domain" description="4Fe-4S ferredoxin-type" evidence="8">
    <location>
        <begin position="278"/>
        <end position="307"/>
    </location>
</feature>
<dbReference type="InterPro" id="IPR009051">
    <property type="entry name" value="Helical_ferredxn"/>
</dbReference>
<dbReference type="EMBL" id="KF900549">
    <property type="protein sequence ID" value="AIE98926.1"/>
    <property type="molecule type" value="Genomic_DNA"/>
</dbReference>
<accession>A0A075GAM0</accession>
<dbReference type="PROSITE" id="PS00198">
    <property type="entry name" value="4FE4S_FER_1"/>
    <property type="match status" value="2"/>
</dbReference>
<dbReference type="InterPro" id="IPR036197">
    <property type="entry name" value="NarG-like_sf"/>
</dbReference>
<dbReference type="GO" id="GO:0005886">
    <property type="term" value="C:plasma membrane"/>
    <property type="evidence" value="ECO:0007669"/>
    <property type="project" value="TreeGrafter"/>
</dbReference>
<dbReference type="GO" id="GO:0051539">
    <property type="term" value="F:4 iron, 4 sulfur cluster binding"/>
    <property type="evidence" value="ECO:0007669"/>
    <property type="project" value="UniProtKB-KW"/>
</dbReference>
<sequence>MDHPLLQSYGPLDGWHILLLIGGLSIGFFLYQVQKATRLVMLGTPDDRFGSWRTRLSEFMSGWLGQKRVLRDRFVGSMHVLMFWGFLMLASDMFDLATANTFSDKILPDALFGPWNGMVELGYTMAFIGCVPALIRRVVFTPEKLEHESQLEGNIILFLIFSITTTSFIVESFHDPSSKWEPIGHWVGGMGLADGTVVAAYWIHMLSICIFFVLIPLSKHMHLVMAVPNVFFHDIEPAGKMRPLAVGDDGKAVPMEKILEIDPDDLGLGASTYTDYTWRQLIDGWSCTSCARCQDVCPAYASGKGLNPMQVIHDVRDYANEHAPLLLSGGQPEETMMQRITDEAVWACTTCNACVDVCPLYIEHVPKLTDLRRNAVMETMEYPDQLNVAFDNMDSASNPYGFGSHERADWAADLDVKVGEPAEYIYFVGCAASFDERNQKVARSTISLLKEAGLDVGILGMQEGCSGDPARRAGNEFLFQMLAETNMMTFQELGVKRIVASCPHCFHTLGKEYGDYGGDELEVFHHSEILAKLQEEGKLPQVEKNDRSVTFHDPCYLGRIGGVIDEPRNVIGGVDVETENHGQDSFCCGAGGAQMWMEEDADKRVNVIRAAELAETGCDTVAVGCPFCSTMVKDGLDAVGAEMEVMDVAEILWEQIVSRDADIHEQYQKKSGKARIWSSSQAGFI</sequence>
<dbReference type="AlphaFoldDB" id="A0A075GAM0"/>
<evidence type="ECO:0000256" key="7">
    <source>
        <dbReference type="SAM" id="Phobius"/>
    </source>
</evidence>
<dbReference type="SUPFAM" id="SSF103501">
    <property type="entry name" value="Respiratory nitrate reductase 1 gamma chain"/>
    <property type="match status" value="1"/>
</dbReference>
<dbReference type="Pfam" id="PF02754">
    <property type="entry name" value="CCG"/>
    <property type="match status" value="2"/>
</dbReference>
<keyword evidence="3" id="KW-0479">Metal-binding</keyword>
<evidence type="ECO:0000256" key="2">
    <source>
        <dbReference type="ARBA" id="ARBA00022485"/>
    </source>
</evidence>
<feature type="domain" description="4Fe-4S ferredoxin-type" evidence="8">
    <location>
        <begin position="337"/>
        <end position="367"/>
    </location>
</feature>
<feature type="transmembrane region" description="Helical" evidence="7">
    <location>
        <begin position="121"/>
        <end position="139"/>
    </location>
</feature>
<keyword evidence="5" id="KW-0408">Iron</keyword>
<evidence type="ECO:0000256" key="5">
    <source>
        <dbReference type="ARBA" id="ARBA00023004"/>
    </source>
</evidence>
<keyword evidence="7" id="KW-1133">Transmembrane helix</keyword>
<keyword evidence="6" id="KW-0411">Iron-sulfur</keyword>
<evidence type="ECO:0000313" key="9">
    <source>
        <dbReference type="EMBL" id="AIE98926.1"/>
    </source>
</evidence>
<dbReference type="GO" id="GO:0016491">
    <property type="term" value="F:oxidoreductase activity"/>
    <property type="evidence" value="ECO:0007669"/>
    <property type="project" value="UniProtKB-KW"/>
</dbReference>
<dbReference type="SUPFAM" id="SSF46548">
    <property type="entry name" value="alpha-helical ferredoxin"/>
    <property type="match status" value="1"/>
</dbReference>
<feature type="transmembrane region" description="Helical" evidence="7">
    <location>
        <begin position="151"/>
        <end position="170"/>
    </location>
</feature>
<dbReference type="PANTHER" id="PTHR43255:SF1">
    <property type="entry name" value="IRON-SULFUR-BINDING OXIDOREDUCTASE FADF-RELATED"/>
    <property type="match status" value="1"/>
</dbReference>
<reference evidence="9" key="1">
    <citation type="journal article" date="2014" name="Genome Biol. Evol.">
        <title>Pangenome evidence for extensive interdomain horizontal transfer affecting lineage core and shell genes in uncultured planktonic thaumarchaeota and euryarchaeota.</title>
        <authorList>
            <person name="Deschamps P."/>
            <person name="Zivanovic Y."/>
            <person name="Moreira D."/>
            <person name="Rodriguez-Valera F."/>
            <person name="Lopez-Garcia P."/>
        </authorList>
    </citation>
    <scope>NUCLEOTIDE SEQUENCE</scope>
</reference>
<evidence type="ECO:0000256" key="1">
    <source>
        <dbReference type="ARBA" id="ARBA00007097"/>
    </source>
</evidence>
<dbReference type="Gene3D" id="1.10.1060.10">
    <property type="entry name" value="Alpha-helical ferredoxin"/>
    <property type="match status" value="1"/>
</dbReference>
<keyword evidence="4" id="KW-0560">Oxidoreductase</keyword>
<keyword evidence="7" id="KW-0812">Transmembrane</keyword>
<feature type="transmembrane region" description="Helical" evidence="7">
    <location>
        <begin position="14"/>
        <end position="31"/>
    </location>
</feature>
<protein>
    <submittedName>
        <fullName evidence="9">4fe-4S ferredoxin, iron-sulfur binding domain protein</fullName>
    </submittedName>
</protein>
<evidence type="ECO:0000256" key="6">
    <source>
        <dbReference type="ARBA" id="ARBA00023014"/>
    </source>
</evidence>
<organism evidence="9">
    <name type="scientific">uncultured marine group II/III euryarchaeote KM3_102_C05</name>
    <dbReference type="NCBI Taxonomy" id="1457844"/>
    <lineage>
        <taxon>Archaea</taxon>
        <taxon>Methanobacteriati</taxon>
        <taxon>Methanobacteriota</taxon>
        <taxon>environmental samples</taxon>
    </lineage>
</organism>
<proteinExistence type="inferred from homology"/>
<keyword evidence="2" id="KW-0004">4Fe-4S</keyword>
<comment type="similarity">
    <text evidence="1">Belongs to the HdrC family.</text>
</comment>
<name>A0A075GAM0_9EURY</name>
<dbReference type="InterPro" id="IPR051460">
    <property type="entry name" value="HdrC_iron-sulfur_subunit"/>
</dbReference>
<evidence type="ECO:0000256" key="4">
    <source>
        <dbReference type="ARBA" id="ARBA00023002"/>
    </source>
</evidence>
<evidence type="ECO:0000259" key="8">
    <source>
        <dbReference type="PROSITE" id="PS51379"/>
    </source>
</evidence>
<dbReference type="InterPro" id="IPR017900">
    <property type="entry name" value="4Fe4S_Fe_S_CS"/>
</dbReference>
<dbReference type="InterPro" id="IPR017896">
    <property type="entry name" value="4Fe4S_Fe-S-bd"/>
</dbReference>
<dbReference type="Pfam" id="PF13237">
    <property type="entry name" value="Fer4_10"/>
    <property type="match status" value="1"/>
</dbReference>
<feature type="transmembrane region" description="Helical" evidence="7">
    <location>
        <begin position="74"/>
        <end position="94"/>
    </location>
</feature>